<organism evidence="1 2">
    <name type="scientific">Salvia divinorum</name>
    <name type="common">Maria pastora</name>
    <name type="synonym">Diviner's sage</name>
    <dbReference type="NCBI Taxonomy" id="28513"/>
    <lineage>
        <taxon>Eukaryota</taxon>
        <taxon>Viridiplantae</taxon>
        <taxon>Streptophyta</taxon>
        <taxon>Embryophyta</taxon>
        <taxon>Tracheophyta</taxon>
        <taxon>Spermatophyta</taxon>
        <taxon>Magnoliopsida</taxon>
        <taxon>eudicotyledons</taxon>
        <taxon>Gunneridae</taxon>
        <taxon>Pentapetalae</taxon>
        <taxon>asterids</taxon>
        <taxon>lamiids</taxon>
        <taxon>Lamiales</taxon>
        <taxon>Lamiaceae</taxon>
        <taxon>Nepetoideae</taxon>
        <taxon>Mentheae</taxon>
        <taxon>Salviinae</taxon>
        <taxon>Salvia</taxon>
        <taxon>Salvia subgen. Calosphace</taxon>
    </lineage>
</organism>
<evidence type="ECO:0000313" key="1">
    <source>
        <dbReference type="EMBL" id="KAL1539252.1"/>
    </source>
</evidence>
<comment type="caution">
    <text evidence="1">The sequence shown here is derived from an EMBL/GenBank/DDBJ whole genome shotgun (WGS) entry which is preliminary data.</text>
</comment>
<dbReference type="AlphaFoldDB" id="A0ABD1G5U0"/>
<dbReference type="Proteomes" id="UP001567538">
    <property type="component" value="Unassembled WGS sequence"/>
</dbReference>
<evidence type="ECO:0000313" key="2">
    <source>
        <dbReference type="Proteomes" id="UP001567538"/>
    </source>
</evidence>
<protein>
    <submittedName>
        <fullName evidence="1">Uncharacterized protein</fullName>
    </submittedName>
</protein>
<sequence>MGLGLNYYQSPLQFKLQDGIHNGICGEFGIAIDGGSKRQRQESQGEIVRTEGAVQEDYRDASLAPAPLWLLDV</sequence>
<keyword evidence="2" id="KW-1185">Reference proteome</keyword>
<accession>A0ABD1G5U0</accession>
<reference evidence="1 2" key="1">
    <citation type="submission" date="2024-06" db="EMBL/GenBank/DDBJ databases">
        <title>A chromosome level genome sequence of Diviner's sage (Salvia divinorum).</title>
        <authorList>
            <person name="Ford S.A."/>
            <person name="Ro D.-K."/>
            <person name="Ness R.W."/>
            <person name="Phillips M.A."/>
        </authorList>
    </citation>
    <scope>NUCLEOTIDE SEQUENCE [LARGE SCALE GENOMIC DNA]</scope>
    <source>
        <strain evidence="1">SAF-2024a</strain>
        <tissue evidence="1">Leaf</tissue>
    </source>
</reference>
<dbReference type="EMBL" id="JBEAFC010000010">
    <property type="protein sequence ID" value="KAL1539252.1"/>
    <property type="molecule type" value="Genomic_DNA"/>
</dbReference>
<proteinExistence type="predicted"/>
<gene>
    <name evidence="1" type="ORF">AAHA92_27892</name>
</gene>
<name>A0ABD1G5U0_SALDI</name>